<accession>A0A9P1IIJ1</accession>
<dbReference type="Pfam" id="PF22935">
    <property type="entry name" value="RM44_endonuclase"/>
    <property type="match status" value="1"/>
</dbReference>
<evidence type="ECO:0000256" key="16">
    <source>
        <dbReference type="SAM" id="MobiDB-lite"/>
    </source>
</evidence>
<dbReference type="CDD" id="cd19874">
    <property type="entry name" value="DSRM_MRPL44"/>
    <property type="match status" value="1"/>
</dbReference>
<dbReference type="InterPro" id="IPR011763">
    <property type="entry name" value="COA_CT_C"/>
</dbReference>
<evidence type="ECO:0000256" key="13">
    <source>
        <dbReference type="ARBA" id="ARBA00035187"/>
    </source>
</evidence>
<dbReference type="Gene3D" id="1.10.1520.10">
    <property type="entry name" value="Ribonuclease III domain"/>
    <property type="match status" value="1"/>
</dbReference>
<dbReference type="GO" id="GO:0003725">
    <property type="term" value="F:double-stranded RNA binding"/>
    <property type="evidence" value="ECO:0007669"/>
    <property type="project" value="InterPro"/>
</dbReference>
<reference evidence="19" key="1">
    <citation type="submission" date="2022-11" db="EMBL/GenBank/DDBJ databases">
        <authorList>
            <person name="Kikuchi T."/>
        </authorList>
    </citation>
    <scope>NUCLEOTIDE SEQUENCE</scope>
    <source>
        <strain evidence="19">PS1010</strain>
    </source>
</reference>
<proteinExistence type="inferred from homology"/>
<dbReference type="EMBL" id="CANHGI010000003">
    <property type="protein sequence ID" value="CAI5445700.1"/>
    <property type="molecule type" value="Genomic_DNA"/>
</dbReference>
<name>A0A9P1IIJ1_9PELO</name>
<dbReference type="GO" id="GO:1990904">
    <property type="term" value="C:ribonucleoprotein complex"/>
    <property type="evidence" value="ECO:0007669"/>
    <property type="project" value="UniProtKB-KW"/>
</dbReference>
<evidence type="ECO:0000256" key="8">
    <source>
        <dbReference type="ARBA" id="ARBA00025711"/>
    </source>
</evidence>
<feature type="region of interest" description="Disordered" evidence="16">
    <location>
        <begin position="51"/>
        <end position="91"/>
    </location>
</feature>
<dbReference type="InterPro" id="IPR055189">
    <property type="entry name" value="RM44_endonuclase"/>
</dbReference>
<comment type="subcellular location">
    <subcellularLocation>
        <location evidence="1">Mitochondrion</location>
    </subcellularLocation>
</comment>
<evidence type="ECO:0000313" key="20">
    <source>
        <dbReference type="Proteomes" id="UP001152747"/>
    </source>
</evidence>
<evidence type="ECO:0000256" key="6">
    <source>
        <dbReference type="ARBA" id="ARBA00023274"/>
    </source>
</evidence>
<comment type="pathway">
    <text evidence="8">Amino-acid degradation; L-leucine degradation; (S)-3-hydroxy-3-methylglutaryl-CoA from 3-isovaleryl-CoA: step 2/3.</text>
</comment>
<keyword evidence="3" id="KW-0809">Transit peptide</keyword>
<feature type="compositionally biased region" description="Polar residues" evidence="16">
    <location>
        <begin position="78"/>
        <end position="91"/>
    </location>
</feature>
<dbReference type="GO" id="GO:0006396">
    <property type="term" value="P:RNA processing"/>
    <property type="evidence" value="ECO:0007669"/>
    <property type="project" value="InterPro"/>
</dbReference>
<dbReference type="FunFam" id="3.90.226.10:FF:000004">
    <property type="entry name" value="Methylcrotonoyl-CoA carboxylase beta chain"/>
    <property type="match status" value="1"/>
</dbReference>
<comment type="similarity">
    <text evidence="2">Belongs to the AccD/PCCB family.</text>
</comment>
<dbReference type="GO" id="GO:0005739">
    <property type="term" value="C:mitochondrion"/>
    <property type="evidence" value="ECO:0007669"/>
    <property type="project" value="UniProtKB-SubCell"/>
</dbReference>
<dbReference type="PANTHER" id="PTHR22855:SF13">
    <property type="entry name" value="METHYLCROTONOYL-COA CARBOXYLASE BETA CHAIN, MITOCHONDRIAL"/>
    <property type="match status" value="1"/>
</dbReference>
<evidence type="ECO:0000256" key="2">
    <source>
        <dbReference type="ARBA" id="ARBA00006102"/>
    </source>
</evidence>
<keyword evidence="6" id="KW-0687">Ribonucleoprotein</keyword>
<feature type="compositionally biased region" description="Low complexity" evidence="16">
    <location>
        <begin position="58"/>
        <end position="70"/>
    </location>
</feature>
<dbReference type="InterPro" id="IPR036389">
    <property type="entry name" value="RNase_III_sf"/>
</dbReference>
<dbReference type="SUPFAM" id="SSF69065">
    <property type="entry name" value="RNase III domain-like"/>
    <property type="match status" value="1"/>
</dbReference>
<dbReference type="Pfam" id="PF22892">
    <property type="entry name" value="DSRM_MRPL44"/>
    <property type="match status" value="1"/>
</dbReference>
<dbReference type="Pfam" id="PF01039">
    <property type="entry name" value="Carboxyl_trans"/>
    <property type="match status" value="1"/>
</dbReference>
<evidence type="ECO:0000256" key="12">
    <source>
        <dbReference type="ARBA" id="ARBA00031404"/>
    </source>
</evidence>
<organism evidence="19 20">
    <name type="scientific">Caenorhabditis angaria</name>
    <dbReference type="NCBI Taxonomy" id="860376"/>
    <lineage>
        <taxon>Eukaryota</taxon>
        <taxon>Metazoa</taxon>
        <taxon>Ecdysozoa</taxon>
        <taxon>Nematoda</taxon>
        <taxon>Chromadorea</taxon>
        <taxon>Rhabditida</taxon>
        <taxon>Rhabditina</taxon>
        <taxon>Rhabditomorpha</taxon>
        <taxon>Rhabditoidea</taxon>
        <taxon>Rhabditidae</taxon>
        <taxon>Peloderinae</taxon>
        <taxon>Caenorhabditis</taxon>
    </lineage>
</organism>
<dbReference type="PROSITE" id="PS50989">
    <property type="entry name" value="COA_CT_CTER"/>
    <property type="match status" value="1"/>
</dbReference>
<evidence type="ECO:0000256" key="9">
    <source>
        <dbReference type="ARBA" id="ARBA00026116"/>
    </source>
</evidence>
<dbReference type="InterPro" id="IPR044444">
    <property type="entry name" value="Ribosomal_mL44_DSRM_metazoa"/>
</dbReference>
<evidence type="ECO:0000256" key="10">
    <source>
        <dbReference type="ARBA" id="ARBA00031109"/>
    </source>
</evidence>
<evidence type="ECO:0000256" key="11">
    <source>
        <dbReference type="ARBA" id="ARBA00031237"/>
    </source>
</evidence>
<evidence type="ECO:0000256" key="15">
    <source>
        <dbReference type="ARBA" id="ARBA00069234"/>
    </source>
</evidence>
<evidence type="ECO:0000256" key="1">
    <source>
        <dbReference type="ARBA" id="ARBA00004173"/>
    </source>
</evidence>
<evidence type="ECO:0000256" key="4">
    <source>
        <dbReference type="ARBA" id="ARBA00022980"/>
    </source>
</evidence>
<dbReference type="PROSITE" id="PS50980">
    <property type="entry name" value="COA_CT_NTER"/>
    <property type="match status" value="1"/>
</dbReference>
<comment type="similarity">
    <text evidence="7">Belongs to the ribonuclease III family. Mitochondrion-specific ribosomal protein mL44 subfamily.</text>
</comment>
<dbReference type="OrthoDB" id="439921at2759"/>
<dbReference type="PANTHER" id="PTHR22855">
    <property type="entry name" value="ACETYL, PROPIONYL, PYRUVATE, AND GLUTACONYL CARBOXYLASE-RELATED"/>
    <property type="match status" value="1"/>
</dbReference>
<dbReference type="EC" id="6.4.1.4" evidence="9"/>
<evidence type="ECO:0000259" key="17">
    <source>
        <dbReference type="PROSITE" id="PS50980"/>
    </source>
</evidence>
<dbReference type="FunFam" id="3.90.226.10:FF:000007">
    <property type="entry name" value="Methylcrotonoyl-CoA carboxylase subunit beta"/>
    <property type="match status" value="1"/>
</dbReference>
<dbReference type="AlphaFoldDB" id="A0A9P1IIJ1"/>
<dbReference type="Proteomes" id="UP001152747">
    <property type="component" value="Unassembled WGS sequence"/>
</dbReference>
<dbReference type="SUPFAM" id="SSF52096">
    <property type="entry name" value="ClpP/crotonase"/>
    <property type="match status" value="2"/>
</dbReference>
<keyword evidence="5" id="KW-0496">Mitochondrion</keyword>
<dbReference type="GO" id="GO:0004485">
    <property type="term" value="F:methylcrotonoyl-CoA carboxylase activity"/>
    <property type="evidence" value="ECO:0007669"/>
    <property type="project" value="UniProtKB-EC"/>
</dbReference>
<gene>
    <name evidence="19" type="ORF">CAMP_LOCUS8337</name>
</gene>
<dbReference type="Gene3D" id="3.30.160.20">
    <property type="match status" value="1"/>
</dbReference>
<sequence>MLRQLAQTLAQRQTSLHLQPARNLRTRWERGYLKDLYHRRQLLGADPAIARSSLPNCSTTTTNRSISTTSAELHHETSGSSKSTHQWPPIQSQIDTSSEDFAKNMADMQSVVEDLRAKIAHIEKAGGEKAVKLHRSRGKMLARERIDALIDEGSPFLEFSQLAGYKMYGKEEVPSGGILSGLGIVSGRVCVIVANDATVKGGTYYPITVKKHLRAQEIARENHLPCIYLVDSGGANLPRQADIFADSQHFGRIFYNQATMSSQGIPQLAVVMGSCTAGGAYVPAMSDQAIIVKGTGTVFLGGPPLVKAATGEEISAEELGGADLHCGESGVTDYYAVNDKHALYLARSCIAGLEPNQEHMSFDPKADEPIYSADEIYGIVGSNLKKTYDVREVIARIVDGSRFHEFKERYGETLVTGFATIYGQRVGILANNGVLFAESAMKGAHFIELCCQRKIPLLFLQNITGFMVGRDAEAGGIAKHGAKLVTAVACANVPKITVLIGGSYGAGNYGMCGRGYSPRYVFMWPNSRISVMGGEQAANVLSTVQKEKKKREGVEWTEKEDQDLRKPVEEKFEQEGHPYFASARLWDDGVIDPKDTRKVLGLAFQSTLQKPIDDTKFGVFRMDYKSEVYAFGHRIGAPEIEQNLIVKALTNASFYQRADVEENVENAHPSGNSTEIGNEHNLELAEQGAENLSVWLKRYLRFHLTAAPEELIEAVDANLLNDESLAEIAQHLGIDNLVRTAEYPISSKTSANAFRSLAAIFSPEKCKNLVIDFIVPQIIDIDFADIYPLAEPMEVLRNLRKNVDIEPRILRSAGEISAEPLYVVGIYEEKKKLIGQSAGETLSIAQDMAARDALLRLWEITSDRVLFFGDRAAKVELEKYDEEHYRLAEKCDEGTNLSLSSPELETGQNLIETVLRYRQEIDQQIGKSYTKRLRHKFSRGSLAKRSFRYLVKPKPFTVS</sequence>
<dbReference type="InterPro" id="IPR011762">
    <property type="entry name" value="COA_CT_N"/>
</dbReference>
<dbReference type="InterPro" id="IPR034733">
    <property type="entry name" value="AcCoA_carboxyl_beta"/>
</dbReference>
<comment type="catalytic activity">
    <reaction evidence="14">
        <text>3-methylbut-2-enoyl-CoA + hydrogencarbonate + ATP = 3-methyl-(2E)-glutaconyl-CoA + ADP + phosphate + H(+)</text>
        <dbReference type="Rhea" id="RHEA:13589"/>
        <dbReference type="ChEBI" id="CHEBI:15378"/>
        <dbReference type="ChEBI" id="CHEBI:17544"/>
        <dbReference type="ChEBI" id="CHEBI:30616"/>
        <dbReference type="ChEBI" id="CHEBI:43474"/>
        <dbReference type="ChEBI" id="CHEBI:57344"/>
        <dbReference type="ChEBI" id="CHEBI:57346"/>
        <dbReference type="ChEBI" id="CHEBI:456216"/>
        <dbReference type="EC" id="6.4.1.4"/>
    </reaction>
</comment>
<dbReference type="GO" id="GO:1905202">
    <property type="term" value="C:methylcrotonoyl-CoA carboxylase complex"/>
    <property type="evidence" value="ECO:0007669"/>
    <property type="project" value="TreeGrafter"/>
</dbReference>
<dbReference type="Gene3D" id="3.90.226.10">
    <property type="entry name" value="2-enoyl-CoA Hydratase, Chain A, domain 1"/>
    <property type="match status" value="2"/>
</dbReference>
<evidence type="ECO:0000256" key="5">
    <source>
        <dbReference type="ARBA" id="ARBA00023128"/>
    </source>
</evidence>
<dbReference type="GO" id="GO:0004525">
    <property type="term" value="F:ribonuclease III activity"/>
    <property type="evidence" value="ECO:0007669"/>
    <property type="project" value="InterPro"/>
</dbReference>
<keyword evidence="4" id="KW-0689">Ribosomal protein</keyword>
<protein>
    <recommendedName>
        <fullName evidence="13">Large ribosomal subunit protein mL44</fullName>
        <ecNumber evidence="9">6.4.1.4</ecNumber>
    </recommendedName>
    <alternativeName>
        <fullName evidence="12">3-methylcrotonyl-CoA carboxylase 2</fullName>
    </alternativeName>
    <alternativeName>
        <fullName evidence="10">3-methylcrotonyl-CoA carboxylase non-biotin-containing subunit</fullName>
    </alternativeName>
    <alternativeName>
        <fullName evidence="11">3-methylcrotonyl-CoA:carbon dioxide ligase subunit beta</fullName>
    </alternativeName>
    <alternativeName>
        <fullName evidence="15">Probable methylcrotonoyl-CoA carboxylase beta chain, mitochondrial</fullName>
    </alternativeName>
</protein>
<dbReference type="GO" id="GO:0006552">
    <property type="term" value="P:L-leucine catabolic process"/>
    <property type="evidence" value="ECO:0007669"/>
    <property type="project" value="TreeGrafter"/>
</dbReference>
<evidence type="ECO:0000313" key="19">
    <source>
        <dbReference type="EMBL" id="CAI5445700.1"/>
    </source>
</evidence>
<evidence type="ECO:0000256" key="3">
    <source>
        <dbReference type="ARBA" id="ARBA00022946"/>
    </source>
</evidence>
<keyword evidence="20" id="KW-1185">Reference proteome</keyword>
<dbReference type="InterPro" id="IPR045190">
    <property type="entry name" value="MCCB/AccD1-like"/>
</dbReference>
<comment type="caution">
    <text evidence="19">The sequence shown here is derived from an EMBL/GenBank/DDBJ whole genome shotgun (WGS) entry which is preliminary data.</text>
</comment>
<evidence type="ECO:0000256" key="14">
    <source>
        <dbReference type="ARBA" id="ARBA00052347"/>
    </source>
</evidence>
<evidence type="ECO:0000259" key="18">
    <source>
        <dbReference type="PROSITE" id="PS50989"/>
    </source>
</evidence>
<feature type="domain" description="CoA carboxyltransferase N-terminal" evidence="17">
    <location>
        <begin position="108"/>
        <end position="365"/>
    </location>
</feature>
<feature type="domain" description="CoA carboxyltransferase C-terminal" evidence="18">
    <location>
        <begin position="365"/>
        <end position="614"/>
    </location>
</feature>
<dbReference type="GO" id="GO:0005840">
    <property type="term" value="C:ribosome"/>
    <property type="evidence" value="ECO:0007669"/>
    <property type="project" value="UniProtKB-KW"/>
</dbReference>
<dbReference type="InterPro" id="IPR029045">
    <property type="entry name" value="ClpP/crotonase-like_dom_sf"/>
</dbReference>
<evidence type="ECO:0000256" key="7">
    <source>
        <dbReference type="ARBA" id="ARBA00024034"/>
    </source>
</evidence>